<organism evidence="2 3">
    <name type="scientific">Corvus moneduloides</name>
    <name type="common">New Caledonian crow</name>
    <dbReference type="NCBI Taxonomy" id="1196302"/>
    <lineage>
        <taxon>Eukaryota</taxon>
        <taxon>Metazoa</taxon>
        <taxon>Chordata</taxon>
        <taxon>Craniata</taxon>
        <taxon>Vertebrata</taxon>
        <taxon>Euteleostomi</taxon>
        <taxon>Archelosauria</taxon>
        <taxon>Archosauria</taxon>
        <taxon>Dinosauria</taxon>
        <taxon>Saurischia</taxon>
        <taxon>Theropoda</taxon>
        <taxon>Coelurosauria</taxon>
        <taxon>Aves</taxon>
        <taxon>Neognathae</taxon>
        <taxon>Neoaves</taxon>
        <taxon>Telluraves</taxon>
        <taxon>Australaves</taxon>
        <taxon>Passeriformes</taxon>
        <taxon>Corvoidea</taxon>
        <taxon>Corvidae</taxon>
        <taxon>Corvus</taxon>
    </lineage>
</organism>
<name>A0A8U7NJR4_CORMO</name>
<evidence type="ECO:0000313" key="2">
    <source>
        <dbReference type="Ensembl" id="ENSCMUP00000033309.1"/>
    </source>
</evidence>
<reference evidence="2" key="2">
    <citation type="submission" date="2025-08" db="UniProtKB">
        <authorList>
            <consortium name="Ensembl"/>
        </authorList>
    </citation>
    <scope>IDENTIFICATION</scope>
</reference>
<evidence type="ECO:0000313" key="3">
    <source>
        <dbReference type="Proteomes" id="UP000694553"/>
    </source>
</evidence>
<dbReference type="AlphaFoldDB" id="A0A8U7NJR4"/>
<feature type="compositionally biased region" description="Low complexity" evidence="1">
    <location>
        <begin position="95"/>
        <end position="106"/>
    </location>
</feature>
<dbReference type="Ensembl" id="ENSCMUT00000033174.1">
    <property type="protein sequence ID" value="ENSCMUP00000033309.1"/>
    <property type="gene ID" value="ENSCMUG00000018064.1"/>
</dbReference>
<dbReference type="Proteomes" id="UP000694553">
    <property type="component" value="Unassembled WGS sequence"/>
</dbReference>
<reference evidence="2" key="3">
    <citation type="submission" date="2025-09" db="UniProtKB">
        <authorList>
            <consortium name="Ensembl"/>
        </authorList>
    </citation>
    <scope>IDENTIFICATION</scope>
</reference>
<feature type="region of interest" description="Disordered" evidence="1">
    <location>
        <begin position="1"/>
        <end position="106"/>
    </location>
</feature>
<feature type="compositionally biased region" description="Polar residues" evidence="1">
    <location>
        <begin position="1"/>
        <end position="16"/>
    </location>
</feature>
<proteinExistence type="predicted"/>
<sequence>MTKIFVSSKSMFQQEMQGKAQELRRSGRDPAPSTGTGTTEPAWAQGGNLFPTKSQQHKEKAKKSLQHLPPTQRGSPGTGVTRALPNGGHWGSSNADPPTGDGAGAAHEALPALGALAGLPLAVPPLVLGQGRAAGEALPTLGTLVGPLPSVDATVPDEGGVVFEALPAVGAVEGPLIRVNALMLEEVGAPLKPLPTLRTLVGPLPSVGALVCSQGGAPPEALPTIQALVGPFPCVDHLVLDQAGDSGDALPTFPTLIGPFPSVDPLVFPQAGAPSEALPAFQALVGLLPTLRLLPELPLDLRPPSQHRGALSSLDLSGLRLQPLLVWHLRGFSSSSIQPRLGNDKSWFGGRNKG</sequence>
<dbReference type="PANTHER" id="PTHR33426">
    <property type="entry name" value="C2H2-TYPE DOMAIN-CONTAINING PROTEIN"/>
    <property type="match status" value="1"/>
</dbReference>
<reference evidence="3" key="1">
    <citation type="submission" date="2019-10" db="EMBL/GenBank/DDBJ databases">
        <title>Corvus moneduloides (New Caledonian crow) genome, bCorMon1, primary haplotype.</title>
        <authorList>
            <person name="Rutz C."/>
            <person name="Fungtammasan C."/>
            <person name="Mountcastle J."/>
            <person name="Formenti G."/>
            <person name="Chow W."/>
            <person name="Howe K."/>
            <person name="Steele M.P."/>
            <person name="Fernandes J."/>
            <person name="Gilbert M.T.P."/>
            <person name="Fedrigo O."/>
            <person name="Jarvis E.D."/>
            <person name="Gemmell N."/>
        </authorList>
    </citation>
    <scope>NUCLEOTIDE SEQUENCE [LARGE SCALE GENOMIC DNA]</scope>
</reference>
<dbReference type="OMA" id="FPTHITY"/>
<keyword evidence="3" id="KW-1185">Reference proteome</keyword>
<protein>
    <submittedName>
        <fullName evidence="2">Uncharacterized protein</fullName>
    </submittedName>
</protein>
<accession>A0A8U7NJR4</accession>
<evidence type="ECO:0000256" key="1">
    <source>
        <dbReference type="SAM" id="MobiDB-lite"/>
    </source>
</evidence>
<dbReference type="PANTHER" id="PTHR33426:SF45">
    <property type="entry name" value="IMMUNODEFICIENCY LENTIVIRAL MATRIX N-TERMINAL DOMAIN-CONTAINING PROTEIN-RELATED"/>
    <property type="match status" value="1"/>
</dbReference>